<accession>A0A437PMC3</accession>
<feature type="transmembrane region" description="Helical" evidence="4">
    <location>
        <begin position="142"/>
        <end position="165"/>
    </location>
</feature>
<dbReference type="PANTHER" id="PTHR43280">
    <property type="entry name" value="ARAC-FAMILY TRANSCRIPTIONAL REGULATOR"/>
    <property type="match status" value="1"/>
</dbReference>
<feature type="transmembrane region" description="Helical" evidence="4">
    <location>
        <begin position="218"/>
        <end position="240"/>
    </location>
</feature>
<comment type="caution">
    <text evidence="6">The sequence shown here is derived from an EMBL/GenBank/DDBJ whole genome shotgun (WGS) entry which is preliminary data.</text>
</comment>
<feature type="transmembrane region" description="Helical" evidence="4">
    <location>
        <begin position="54"/>
        <end position="80"/>
    </location>
</feature>
<evidence type="ECO:0000259" key="5">
    <source>
        <dbReference type="PROSITE" id="PS01124"/>
    </source>
</evidence>
<dbReference type="RefSeq" id="WP_127804974.1">
    <property type="nucleotide sequence ID" value="NZ_SACY01000005.1"/>
</dbReference>
<dbReference type="Pfam" id="PF12833">
    <property type="entry name" value="HTH_18"/>
    <property type="match status" value="1"/>
</dbReference>
<dbReference type="Proteomes" id="UP000282832">
    <property type="component" value="Unassembled WGS sequence"/>
</dbReference>
<evidence type="ECO:0000256" key="1">
    <source>
        <dbReference type="ARBA" id="ARBA00023015"/>
    </source>
</evidence>
<reference evidence="6 7" key="1">
    <citation type="submission" date="2019-01" db="EMBL/GenBank/DDBJ databases">
        <authorList>
            <person name="Chen W.-M."/>
        </authorList>
    </citation>
    <scope>NUCLEOTIDE SEQUENCE [LARGE SCALE GENOMIC DNA]</scope>
    <source>
        <strain evidence="6 7">FSY-15</strain>
    </source>
</reference>
<feature type="domain" description="HTH araC/xylS-type" evidence="5">
    <location>
        <begin position="280"/>
        <end position="384"/>
    </location>
</feature>
<keyword evidence="7" id="KW-1185">Reference proteome</keyword>
<dbReference type="GO" id="GO:0003700">
    <property type="term" value="F:DNA-binding transcription factor activity"/>
    <property type="evidence" value="ECO:0007669"/>
    <property type="project" value="InterPro"/>
</dbReference>
<evidence type="ECO:0000313" key="7">
    <source>
        <dbReference type="Proteomes" id="UP000282832"/>
    </source>
</evidence>
<sequence length="384" mass="45583">MYLLISSIGYLVAILLFSFRTKEDRSNFWLAFYFIGVSSTTIITYGMFVKEYQWIMYSLFPYVYLFTQNNGVFLYFFFLKKIKPSFRFGNKMYYHFLPALLMFINASPYIFLNSTLKNQLLPGIYTNTVEGLNRFPYLFFPYYWTANIRPLIAIVYLFVCIYLFYQANRQKILGHLKSYESRFLKVLIGLNLVHYFLNATTIFMFLSSTHGNFQNRNYYLELGIWPQSVVILLMVITFFFPKIIFQKIYTELPKNNTLANKVNNKEDNLQTPQYDLDLIERIVEPYLENLPFLKPGFSLYQFAEETKLPSHQLSYFLKVKYDQSFNDFKNYNRVMYAIKQIDSGIAKNHTLETISLNCGFRSRTNFVDAFKKVTGKTPSDYLKK</sequence>
<keyword evidence="4" id="KW-0472">Membrane</keyword>
<name>A0A437PMC3_9BACT</name>
<feature type="transmembrane region" description="Helical" evidence="4">
    <location>
        <begin position="92"/>
        <end position="112"/>
    </location>
</feature>
<gene>
    <name evidence="6" type="ORF">EOJ36_10095</name>
</gene>
<proteinExistence type="predicted"/>
<keyword evidence="2" id="KW-0238">DNA-binding</keyword>
<protein>
    <submittedName>
        <fullName evidence="6">AraC family transcriptional regulator</fullName>
    </submittedName>
</protein>
<dbReference type="GO" id="GO:0043565">
    <property type="term" value="F:sequence-specific DNA binding"/>
    <property type="evidence" value="ECO:0007669"/>
    <property type="project" value="InterPro"/>
</dbReference>
<evidence type="ECO:0000313" key="6">
    <source>
        <dbReference type="EMBL" id="RVU23425.1"/>
    </source>
</evidence>
<keyword evidence="1" id="KW-0805">Transcription regulation</keyword>
<keyword evidence="3" id="KW-0804">Transcription</keyword>
<keyword evidence="4" id="KW-0812">Transmembrane</keyword>
<dbReference type="InterPro" id="IPR009057">
    <property type="entry name" value="Homeodomain-like_sf"/>
</dbReference>
<dbReference type="OrthoDB" id="5492415at2"/>
<evidence type="ECO:0000256" key="3">
    <source>
        <dbReference type="ARBA" id="ARBA00023163"/>
    </source>
</evidence>
<dbReference type="EMBL" id="SACY01000005">
    <property type="protein sequence ID" value="RVU23425.1"/>
    <property type="molecule type" value="Genomic_DNA"/>
</dbReference>
<organism evidence="6 7">
    <name type="scientific">Sandaracinomonas limnophila</name>
    <dbReference type="NCBI Taxonomy" id="1862386"/>
    <lineage>
        <taxon>Bacteria</taxon>
        <taxon>Pseudomonadati</taxon>
        <taxon>Bacteroidota</taxon>
        <taxon>Cytophagia</taxon>
        <taxon>Cytophagales</taxon>
        <taxon>Flectobacillaceae</taxon>
        <taxon>Sandaracinomonas</taxon>
    </lineage>
</organism>
<evidence type="ECO:0000256" key="2">
    <source>
        <dbReference type="ARBA" id="ARBA00023125"/>
    </source>
</evidence>
<dbReference type="SMART" id="SM00342">
    <property type="entry name" value="HTH_ARAC"/>
    <property type="match status" value="1"/>
</dbReference>
<dbReference type="InterPro" id="IPR018060">
    <property type="entry name" value="HTH_AraC"/>
</dbReference>
<keyword evidence="4" id="KW-1133">Transmembrane helix</keyword>
<dbReference type="PANTHER" id="PTHR43280:SF29">
    <property type="entry name" value="ARAC-FAMILY TRANSCRIPTIONAL REGULATOR"/>
    <property type="match status" value="1"/>
</dbReference>
<dbReference type="PROSITE" id="PS01124">
    <property type="entry name" value="HTH_ARAC_FAMILY_2"/>
    <property type="match status" value="1"/>
</dbReference>
<dbReference type="InterPro" id="IPR018062">
    <property type="entry name" value="HTH_AraC-typ_CS"/>
</dbReference>
<feature type="transmembrane region" description="Helical" evidence="4">
    <location>
        <begin position="186"/>
        <end position="206"/>
    </location>
</feature>
<feature type="transmembrane region" description="Helical" evidence="4">
    <location>
        <begin position="28"/>
        <end position="48"/>
    </location>
</feature>
<evidence type="ECO:0000256" key="4">
    <source>
        <dbReference type="SAM" id="Phobius"/>
    </source>
</evidence>
<dbReference type="SUPFAM" id="SSF46689">
    <property type="entry name" value="Homeodomain-like"/>
    <property type="match status" value="1"/>
</dbReference>
<dbReference type="Gene3D" id="1.10.10.60">
    <property type="entry name" value="Homeodomain-like"/>
    <property type="match status" value="1"/>
</dbReference>
<dbReference type="PROSITE" id="PS00041">
    <property type="entry name" value="HTH_ARAC_FAMILY_1"/>
    <property type="match status" value="1"/>
</dbReference>
<dbReference type="AlphaFoldDB" id="A0A437PMC3"/>